<reference evidence="3 4" key="1">
    <citation type="submission" date="2024-09" db="EMBL/GenBank/DDBJ databases">
        <authorList>
            <person name="Pan X."/>
        </authorList>
    </citation>
    <scope>NUCLEOTIDE SEQUENCE [LARGE SCALE GENOMIC DNA]</scope>
    <source>
        <strain evidence="3 4">B2969</strain>
    </source>
</reference>
<evidence type="ECO:0000256" key="1">
    <source>
        <dbReference type="SAM" id="MobiDB-lite"/>
    </source>
</evidence>
<keyword evidence="2" id="KW-1133">Transmembrane helix</keyword>
<feature type="transmembrane region" description="Helical" evidence="2">
    <location>
        <begin position="30"/>
        <end position="54"/>
    </location>
</feature>
<keyword evidence="2" id="KW-0812">Transmembrane</keyword>
<accession>A0ABW7Q301</accession>
<comment type="caution">
    <text evidence="3">The sequence shown here is derived from an EMBL/GenBank/DDBJ whole genome shotgun (WGS) entry which is preliminary data.</text>
</comment>
<organism evidence="3 4">
    <name type="scientific">Microbacterium alkaliflavum</name>
    <dbReference type="NCBI Taxonomy" id="3248839"/>
    <lineage>
        <taxon>Bacteria</taxon>
        <taxon>Bacillati</taxon>
        <taxon>Actinomycetota</taxon>
        <taxon>Actinomycetes</taxon>
        <taxon>Micrococcales</taxon>
        <taxon>Microbacteriaceae</taxon>
        <taxon>Microbacterium</taxon>
    </lineage>
</organism>
<dbReference type="Proteomes" id="UP001610861">
    <property type="component" value="Unassembled WGS sequence"/>
</dbReference>
<dbReference type="InterPro" id="IPR019277">
    <property type="entry name" value="DUF2304"/>
</dbReference>
<feature type="region of interest" description="Disordered" evidence="1">
    <location>
        <begin position="108"/>
        <end position="133"/>
    </location>
</feature>
<gene>
    <name evidence="3" type="ORF">ACH3VR_01895</name>
</gene>
<keyword evidence="4" id="KW-1185">Reference proteome</keyword>
<dbReference type="EMBL" id="JBIQWL010000001">
    <property type="protein sequence ID" value="MFH8249105.1"/>
    <property type="molecule type" value="Genomic_DNA"/>
</dbReference>
<keyword evidence="2" id="KW-0472">Membrane</keyword>
<evidence type="ECO:0000256" key="2">
    <source>
        <dbReference type="SAM" id="Phobius"/>
    </source>
</evidence>
<proteinExistence type="predicted"/>
<protein>
    <submittedName>
        <fullName evidence="3">DUF2304 domain-containing protein</fullName>
    </submittedName>
</protein>
<feature type="transmembrane region" description="Helical" evidence="2">
    <location>
        <begin position="6"/>
        <end position="23"/>
    </location>
</feature>
<dbReference type="RefSeq" id="WP_396639054.1">
    <property type="nucleotide sequence ID" value="NZ_JBIQWL010000001.1"/>
</dbReference>
<dbReference type="Pfam" id="PF10066">
    <property type="entry name" value="DUF2304"/>
    <property type="match status" value="1"/>
</dbReference>
<evidence type="ECO:0000313" key="4">
    <source>
        <dbReference type="Proteomes" id="UP001610861"/>
    </source>
</evidence>
<name>A0ABW7Q301_9MICO</name>
<evidence type="ECO:0000313" key="3">
    <source>
        <dbReference type="EMBL" id="MFH8249105.1"/>
    </source>
</evidence>
<sequence>MIVVAGLTFAVAVLVIILTLLVRRQLREKYAVLWLTIGLILLILSIFPELLVGLTHLLGVQLPSNLIFALSIVLLVGVCLHLSWELSRAEDEIRRLAEETAILRADVDELQAERGTTPPPDDDLAVGEDQARG</sequence>
<feature type="transmembrane region" description="Helical" evidence="2">
    <location>
        <begin position="66"/>
        <end position="84"/>
    </location>
</feature>